<keyword evidence="4" id="KW-1133">Transmembrane helix</keyword>
<dbReference type="OrthoDB" id="9778320at2"/>
<feature type="transmembrane region" description="Helical" evidence="4">
    <location>
        <begin position="7"/>
        <end position="28"/>
    </location>
</feature>
<dbReference type="EMBL" id="MIJE01000007">
    <property type="protein sequence ID" value="OEF97656.1"/>
    <property type="molecule type" value="Genomic_DNA"/>
</dbReference>
<dbReference type="SUPFAM" id="SSF88713">
    <property type="entry name" value="Glycoside hydrolase/deacetylase"/>
    <property type="match status" value="1"/>
</dbReference>
<evidence type="ECO:0000256" key="2">
    <source>
        <dbReference type="ARBA" id="ARBA00022729"/>
    </source>
</evidence>
<dbReference type="PANTHER" id="PTHR34216:SF3">
    <property type="entry name" value="POLY-BETA-1,6-N-ACETYL-D-GLUCOSAMINE N-DEACETYLASE"/>
    <property type="match status" value="1"/>
</dbReference>
<gene>
    <name evidence="6" type="ORF">BHF68_14520</name>
</gene>
<sequence length="388" mass="44516">MSKLFQLILTIVTIVSLVFVSFAGYIIWSAFQADATETIGDMPVEEAADEVRFDDDAISDGIDSDTSDVNGTGTETDLDSATADDSLLTLLTAALAKPAFVVLTYHHIDPELENNPITVTPERFDEHISILQASEYEPVSYRELTRFLRIAEETRRLQSLDRRFTPAEDEWMRESIDFINKLPNAGYHITFDDGYQSFYQYVFPRLRDEGIPSTFFVIVRSSFKESHTAPDWINYPHVTWEELRIIQRHPLFEVQSHTYSLHSYEPGNGDPIPSMTGRVYRRDLGRVETQEEFETRIYQDMILSRSYLENRLRPHVVSGLSYPYGAYNDYVIEQSKRAGLQYLFTNQPGLVTYETSALQIPRVNAGAPEISATDLMNSIDDLFFRRSF</sequence>
<dbReference type="AlphaFoldDB" id="A0A1E5G3Q7"/>
<dbReference type="STRING" id="766136.BHF68_14520"/>
<dbReference type="GO" id="GO:0005576">
    <property type="term" value="C:extracellular region"/>
    <property type="evidence" value="ECO:0007669"/>
    <property type="project" value="UniProtKB-SubCell"/>
</dbReference>
<name>A0A1E5G3Q7_9FIRM</name>
<keyword evidence="4" id="KW-0472">Membrane</keyword>
<evidence type="ECO:0000313" key="6">
    <source>
        <dbReference type="EMBL" id="OEF97656.1"/>
    </source>
</evidence>
<dbReference type="InterPro" id="IPR002509">
    <property type="entry name" value="NODB_dom"/>
</dbReference>
<feature type="domain" description="NodB homology" evidence="5">
    <location>
        <begin position="185"/>
        <end position="388"/>
    </location>
</feature>
<dbReference type="InterPro" id="IPR051398">
    <property type="entry name" value="Polysacch_Deacetylase"/>
</dbReference>
<proteinExistence type="predicted"/>
<evidence type="ECO:0000256" key="4">
    <source>
        <dbReference type="SAM" id="Phobius"/>
    </source>
</evidence>
<keyword evidence="4" id="KW-0812">Transmembrane</keyword>
<protein>
    <recommendedName>
        <fullName evidence="5">NodB homology domain-containing protein</fullName>
    </recommendedName>
</protein>
<evidence type="ECO:0000259" key="5">
    <source>
        <dbReference type="PROSITE" id="PS51677"/>
    </source>
</evidence>
<feature type="region of interest" description="Disordered" evidence="3">
    <location>
        <begin position="58"/>
        <end position="77"/>
    </location>
</feature>
<comment type="subcellular location">
    <subcellularLocation>
        <location evidence="1">Secreted</location>
    </subcellularLocation>
</comment>
<keyword evidence="7" id="KW-1185">Reference proteome</keyword>
<evidence type="ECO:0000313" key="7">
    <source>
        <dbReference type="Proteomes" id="UP000094296"/>
    </source>
</evidence>
<accession>A0A1E5G3Q7</accession>
<dbReference type="Pfam" id="PF01522">
    <property type="entry name" value="Polysacc_deac_1"/>
    <property type="match status" value="1"/>
</dbReference>
<dbReference type="InterPro" id="IPR011330">
    <property type="entry name" value="Glyco_hydro/deAcase_b/a-brl"/>
</dbReference>
<dbReference type="RefSeq" id="WP_069642661.1">
    <property type="nucleotide sequence ID" value="NZ_MIJE01000007.1"/>
</dbReference>
<dbReference type="Gene3D" id="3.20.20.370">
    <property type="entry name" value="Glycoside hydrolase/deacetylase"/>
    <property type="match status" value="1"/>
</dbReference>
<dbReference type="Proteomes" id="UP000094296">
    <property type="component" value="Unassembled WGS sequence"/>
</dbReference>
<comment type="caution">
    <text evidence="6">The sequence shown here is derived from an EMBL/GenBank/DDBJ whole genome shotgun (WGS) entry which is preliminary data.</text>
</comment>
<organism evidence="6 7">
    <name type="scientific">Desulfuribacillus alkaliarsenatis</name>
    <dbReference type="NCBI Taxonomy" id="766136"/>
    <lineage>
        <taxon>Bacteria</taxon>
        <taxon>Bacillati</taxon>
        <taxon>Bacillota</taxon>
        <taxon>Desulfuribacillia</taxon>
        <taxon>Desulfuribacillales</taxon>
        <taxon>Desulfuribacillaceae</taxon>
        <taxon>Desulfuribacillus</taxon>
    </lineage>
</organism>
<evidence type="ECO:0000256" key="1">
    <source>
        <dbReference type="ARBA" id="ARBA00004613"/>
    </source>
</evidence>
<reference evidence="6 7" key="1">
    <citation type="submission" date="2016-09" db="EMBL/GenBank/DDBJ databases">
        <title>Draft genome sequence for the type strain of Desulfuribacillus alkaliarsenatis AHT28, an obligately anaerobic, sulfidogenic bacterium isolated from Russian soda lake sediments.</title>
        <authorList>
            <person name="Abin C.A."/>
            <person name="Hollibaugh J.T."/>
        </authorList>
    </citation>
    <scope>NUCLEOTIDE SEQUENCE [LARGE SCALE GENOMIC DNA]</scope>
    <source>
        <strain evidence="6 7">AHT28</strain>
    </source>
</reference>
<evidence type="ECO:0000256" key="3">
    <source>
        <dbReference type="SAM" id="MobiDB-lite"/>
    </source>
</evidence>
<dbReference type="PROSITE" id="PS51677">
    <property type="entry name" value="NODB"/>
    <property type="match status" value="1"/>
</dbReference>
<dbReference type="GO" id="GO:0016810">
    <property type="term" value="F:hydrolase activity, acting on carbon-nitrogen (but not peptide) bonds"/>
    <property type="evidence" value="ECO:0007669"/>
    <property type="project" value="InterPro"/>
</dbReference>
<dbReference type="GO" id="GO:0005975">
    <property type="term" value="P:carbohydrate metabolic process"/>
    <property type="evidence" value="ECO:0007669"/>
    <property type="project" value="InterPro"/>
</dbReference>
<keyword evidence="2" id="KW-0732">Signal</keyword>
<dbReference type="PANTHER" id="PTHR34216">
    <property type="match status" value="1"/>
</dbReference>